<evidence type="ECO:0000256" key="1">
    <source>
        <dbReference type="SAM" id="MobiDB-lite"/>
    </source>
</evidence>
<gene>
    <name evidence="2" type="ORF">MRATA1EN1_LOCUS13252</name>
</gene>
<feature type="region of interest" description="Disordered" evidence="1">
    <location>
        <begin position="1"/>
        <end position="173"/>
    </location>
</feature>
<evidence type="ECO:0000313" key="3">
    <source>
        <dbReference type="Proteomes" id="UP001176941"/>
    </source>
</evidence>
<feature type="region of interest" description="Disordered" evidence="1">
    <location>
        <begin position="200"/>
        <end position="234"/>
    </location>
</feature>
<accession>A0ABN8YRS7</accession>
<dbReference type="Proteomes" id="UP001176941">
    <property type="component" value="Chromosome 22"/>
</dbReference>
<reference evidence="2" key="1">
    <citation type="submission" date="2023-04" db="EMBL/GenBank/DDBJ databases">
        <authorList>
            <consortium name="ELIXIR-Norway"/>
        </authorList>
    </citation>
    <scope>NUCLEOTIDE SEQUENCE [LARGE SCALE GENOMIC DNA]</scope>
</reference>
<proteinExistence type="predicted"/>
<protein>
    <submittedName>
        <fullName evidence="2">Uncharacterized protein</fullName>
    </submittedName>
</protein>
<feature type="compositionally biased region" description="Basic and acidic residues" evidence="1">
    <location>
        <begin position="201"/>
        <end position="221"/>
    </location>
</feature>
<name>A0ABN8YRS7_RANTA</name>
<keyword evidence="3" id="KW-1185">Reference proteome</keyword>
<feature type="non-terminal residue" evidence="2">
    <location>
        <position position="1"/>
    </location>
</feature>
<evidence type="ECO:0000313" key="2">
    <source>
        <dbReference type="EMBL" id="CAI9164290.1"/>
    </source>
</evidence>
<feature type="compositionally biased region" description="Gly residues" evidence="1">
    <location>
        <begin position="223"/>
        <end position="234"/>
    </location>
</feature>
<sequence length="234" mass="24279">EWPGQSLLVPAPEGPRGARSRLGAEVPGDAGPHQSWGPRCGSHAGKAESALPSPLETRRRGLGPAPEVQAGRGSLGAAQSCPPSSCWQSGEAGAGPGPSFTNTWSPQEFKGGKQEAIGWGPGLPRGGEQRGPQHPAAEDPEKPPSSDKEVFPPGNDLRDPRSAPGGPQPRSTICRLDGFLLNAWGALGLPRPRRAGMLAEGLRKIPGPERLAGEEEKRDGTGKPPGGNQGLHTR</sequence>
<feature type="compositionally biased region" description="Basic and acidic residues" evidence="1">
    <location>
        <begin position="136"/>
        <end position="161"/>
    </location>
</feature>
<dbReference type="EMBL" id="OX459958">
    <property type="protein sequence ID" value="CAI9164290.1"/>
    <property type="molecule type" value="Genomic_DNA"/>
</dbReference>
<organism evidence="2 3">
    <name type="scientific">Rangifer tarandus platyrhynchus</name>
    <name type="common">Svalbard reindeer</name>
    <dbReference type="NCBI Taxonomy" id="3082113"/>
    <lineage>
        <taxon>Eukaryota</taxon>
        <taxon>Metazoa</taxon>
        <taxon>Chordata</taxon>
        <taxon>Craniata</taxon>
        <taxon>Vertebrata</taxon>
        <taxon>Euteleostomi</taxon>
        <taxon>Mammalia</taxon>
        <taxon>Eutheria</taxon>
        <taxon>Laurasiatheria</taxon>
        <taxon>Artiodactyla</taxon>
        <taxon>Ruminantia</taxon>
        <taxon>Pecora</taxon>
        <taxon>Cervidae</taxon>
        <taxon>Odocoileinae</taxon>
        <taxon>Rangifer</taxon>
    </lineage>
</organism>